<dbReference type="InterPro" id="IPR001387">
    <property type="entry name" value="Cro/C1-type_HTH"/>
</dbReference>
<evidence type="ECO:0000313" key="6">
    <source>
        <dbReference type="Proteomes" id="UP000326509"/>
    </source>
</evidence>
<dbReference type="SUPFAM" id="SSF47413">
    <property type="entry name" value="lambda repressor-like DNA-binding domains"/>
    <property type="match status" value="1"/>
</dbReference>
<dbReference type="CDD" id="cd00093">
    <property type="entry name" value="HTH_XRE"/>
    <property type="match status" value="1"/>
</dbReference>
<dbReference type="InterPro" id="IPR010982">
    <property type="entry name" value="Lambda_DNA-bd_dom_sf"/>
</dbReference>
<keyword evidence="1" id="KW-0805">Transcription regulation</keyword>
<dbReference type="GO" id="GO:0003677">
    <property type="term" value="F:DNA binding"/>
    <property type="evidence" value="ECO:0007669"/>
    <property type="project" value="UniProtKB-KW"/>
</dbReference>
<keyword evidence="2" id="KW-0238">DNA-binding</keyword>
<keyword evidence="6" id="KW-1185">Reference proteome</keyword>
<comment type="caution">
    <text evidence="5">The sequence shown here is derived from an EMBL/GenBank/DDBJ whole genome shotgun (WGS) entry which is preliminary data.</text>
</comment>
<evidence type="ECO:0000256" key="2">
    <source>
        <dbReference type="ARBA" id="ARBA00023125"/>
    </source>
</evidence>
<protein>
    <submittedName>
        <fullName evidence="5">Transcriptional regulator</fullName>
    </submittedName>
</protein>
<feature type="domain" description="HTH cro/C1-type" evidence="4">
    <location>
        <begin position="16"/>
        <end position="70"/>
    </location>
</feature>
<accession>A0A5J4J086</accession>
<dbReference type="InterPro" id="IPR050807">
    <property type="entry name" value="TransReg_Diox_bact_type"/>
</dbReference>
<dbReference type="PANTHER" id="PTHR46797:SF23">
    <property type="entry name" value="HTH-TYPE TRANSCRIPTIONAL REGULATOR SUTR"/>
    <property type="match status" value="1"/>
</dbReference>
<dbReference type="GO" id="GO:0005829">
    <property type="term" value="C:cytosol"/>
    <property type="evidence" value="ECO:0007669"/>
    <property type="project" value="TreeGrafter"/>
</dbReference>
<organism evidence="5 6">
    <name type="scientific">Patiriisocius marinus</name>
    <dbReference type="NCBI Taxonomy" id="1397112"/>
    <lineage>
        <taxon>Bacteria</taxon>
        <taxon>Pseudomonadati</taxon>
        <taxon>Bacteroidota</taxon>
        <taxon>Flavobacteriia</taxon>
        <taxon>Flavobacteriales</taxon>
        <taxon>Flavobacteriaceae</taxon>
        <taxon>Patiriisocius</taxon>
    </lineage>
</organism>
<dbReference type="SMART" id="SM00530">
    <property type="entry name" value="HTH_XRE"/>
    <property type="match status" value="1"/>
</dbReference>
<keyword evidence="3" id="KW-0804">Transcription</keyword>
<dbReference type="Pfam" id="PF01381">
    <property type="entry name" value="HTH_3"/>
    <property type="match status" value="1"/>
</dbReference>
<evidence type="ECO:0000256" key="3">
    <source>
        <dbReference type="ARBA" id="ARBA00023163"/>
    </source>
</evidence>
<evidence type="ECO:0000259" key="4">
    <source>
        <dbReference type="PROSITE" id="PS50943"/>
    </source>
</evidence>
<dbReference type="PANTHER" id="PTHR46797">
    <property type="entry name" value="HTH-TYPE TRANSCRIPTIONAL REGULATOR"/>
    <property type="match status" value="1"/>
</dbReference>
<dbReference type="Gene3D" id="1.10.260.40">
    <property type="entry name" value="lambda repressor-like DNA-binding domains"/>
    <property type="match status" value="1"/>
</dbReference>
<proteinExistence type="predicted"/>
<dbReference type="GO" id="GO:0003700">
    <property type="term" value="F:DNA-binding transcription factor activity"/>
    <property type="evidence" value="ECO:0007669"/>
    <property type="project" value="TreeGrafter"/>
</dbReference>
<evidence type="ECO:0000313" key="5">
    <source>
        <dbReference type="EMBL" id="GER59490.1"/>
    </source>
</evidence>
<evidence type="ECO:0000256" key="1">
    <source>
        <dbReference type="ARBA" id="ARBA00023015"/>
    </source>
</evidence>
<reference evidence="5 6" key="1">
    <citation type="submission" date="2019-08" db="EMBL/GenBank/DDBJ databases">
        <title>Draft genome sequence of Ulvibacter marinus type strain NBRC 109484.</title>
        <authorList>
            <person name="Kawano K."/>
            <person name="Ushijima N."/>
            <person name="Kihara M."/>
            <person name="Itoh H."/>
        </authorList>
    </citation>
    <scope>NUCLEOTIDE SEQUENCE [LARGE SCALE GENOMIC DNA]</scope>
    <source>
        <strain evidence="5 6">NBRC 109484</strain>
    </source>
</reference>
<dbReference type="AlphaFoldDB" id="A0A5J4J086"/>
<dbReference type="Proteomes" id="UP000326509">
    <property type="component" value="Unassembled WGS sequence"/>
</dbReference>
<dbReference type="EMBL" id="BKCG01000003">
    <property type="protein sequence ID" value="GER59490.1"/>
    <property type="molecule type" value="Genomic_DNA"/>
</dbReference>
<sequence>MINSNTQYIKDFGINLRKLRRIKRLSQEELAFDCNIAISQIGRIERGEVNTTLSTLYTIPLALEITVPELLEF</sequence>
<gene>
    <name evidence="5" type="ORF">ULMA_15980</name>
</gene>
<dbReference type="PROSITE" id="PS50943">
    <property type="entry name" value="HTH_CROC1"/>
    <property type="match status" value="1"/>
</dbReference>
<name>A0A5J4J086_9FLAO</name>